<evidence type="ECO:0000256" key="1">
    <source>
        <dbReference type="SAM" id="SignalP"/>
    </source>
</evidence>
<proteinExistence type="predicted"/>
<accession>A0A7C3HB84</accession>
<sequence>MKWIKWLLAGALLSMVAACGSNLGSTPGPIDLEIAQLAAIDPDSYVGQIGTTDAFVAVVRRGNEVQAYICDGTTTKVTTAVWLEGTASGSALSASSEDGRVRLEGTLSGTGLNVTISGLNLVGAQQVVQLSAVGLGAASHPAGLWTSFGGLNKFVEKLLPLEDTYRVGWIVLSDGRQRGAALKNGGPATTQPVNPENPGIDTEGGFPVNSEPTPTNPPDPGLCAVYQGSYVGAKSRLTYEENRELRKKFKEIMRNALMLWNAECKSTYGDINNQNTTF</sequence>
<evidence type="ECO:0000313" key="2">
    <source>
        <dbReference type="EMBL" id="HFG20777.1"/>
    </source>
</evidence>
<feature type="chain" id="PRO_5028483623" description="Lipoprotein" evidence="1">
    <location>
        <begin position="21"/>
        <end position="278"/>
    </location>
</feature>
<keyword evidence="1" id="KW-0732">Signal</keyword>
<gene>
    <name evidence="2" type="ORF">ENS82_08690</name>
</gene>
<comment type="caution">
    <text evidence="2">The sequence shown here is derived from an EMBL/GenBank/DDBJ whole genome shotgun (WGS) entry which is preliminary data.</text>
</comment>
<dbReference type="PROSITE" id="PS51257">
    <property type="entry name" value="PROKAR_LIPOPROTEIN"/>
    <property type="match status" value="1"/>
</dbReference>
<dbReference type="AlphaFoldDB" id="A0A7C3HB84"/>
<organism evidence="2">
    <name type="scientific">Meiothermus ruber</name>
    <dbReference type="NCBI Taxonomy" id="277"/>
    <lineage>
        <taxon>Bacteria</taxon>
        <taxon>Thermotogati</taxon>
        <taxon>Deinococcota</taxon>
        <taxon>Deinococci</taxon>
        <taxon>Thermales</taxon>
        <taxon>Thermaceae</taxon>
        <taxon>Meiothermus</taxon>
    </lineage>
</organism>
<name>A0A7C3HB84_MEIRU</name>
<evidence type="ECO:0008006" key="3">
    <source>
        <dbReference type="Google" id="ProtNLM"/>
    </source>
</evidence>
<protein>
    <recommendedName>
        <fullName evidence="3">Lipoprotein</fullName>
    </recommendedName>
</protein>
<dbReference type="EMBL" id="DSWI01000018">
    <property type="protein sequence ID" value="HFG20777.1"/>
    <property type="molecule type" value="Genomic_DNA"/>
</dbReference>
<feature type="signal peptide" evidence="1">
    <location>
        <begin position="1"/>
        <end position="20"/>
    </location>
</feature>
<reference evidence="2" key="1">
    <citation type="journal article" date="2020" name="mSystems">
        <title>Genome- and Community-Level Interaction Insights into Carbon Utilization and Element Cycling Functions of Hydrothermarchaeota in Hydrothermal Sediment.</title>
        <authorList>
            <person name="Zhou Z."/>
            <person name="Liu Y."/>
            <person name="Xu W."/>
            <person name="Pan J."/>
            <person name="Luo Z.H."/>
            <person name="Li M."/>
        </authorList>
    </citation>
    <scope>NUCLEOTIDE SEQUENCE [LARGE SCALE GENOMIC DNA]</scope>
    <source>
        <strain evidence="2">SpSt-524</strain>
    </source>
</reference>